<keyword evidence="8" id="KW-0249">Electron transport</keyword>
<keyword evidence="11" id="KW-1185">Reference proteome</keyword>
<dbReference type="PANTHER" id="PTHR36964:SF1">
    <property type="entry name" value="PROTEIN-METHIONINE-SULFOXIDE REDUCTASE HEME-BINDING SUBUNIT MSRQ"/>
    <property type="match status" value="1"/>
</dbReference>
<evidence type="ECO:0000256" key="2">
    <source>
        <dbReference type="ARBA" id="ARBA00022448"/>
    </source>
</evidence>
<feature type="transmembrane region" description="Helical" evidence="8">
    <location>
        <begin position="47"/>
        <end position="64"/>
    </location>
</feature>
<sequence length="213" mass="24166">MDALISRLWPITIAFCTAPLLWLLVAIGLNHLGSNPIQAMHIFLGDWALRFLCITLAITPVQTMTQWRGMTDYRQLFGLTAFFYATLHLLGYLSADHAWAWPMIALDILQSSYLWFGLVAYLILLLLAVTSPKAAKKRLGKSWKKLHRYIYLAAGAAILHYFWQLKGNLAEPLFYLLVLGMLMGFRGLVWLKNRRYGPAVTAKPRAASPDRAE</sequence>
<accession>A0ABT1UJ32</accession>
<feature type="transmembrane region" description="Helical" evidence="8">
    <location>
        <begin position="149"/>
        <end position="166"/>
    </location>
</feature>
<keyword evidence="8" id="KW-1003">Cell membrane</keyword>
<evidence type="ECO:0000256" key="6">
    <source>
        <dbReference type="ARBA" id="ARBA00023004"/>
    </source>
</evidence>
<evidence type="ECO:0000256" key="1">
    <source>
        <dbReference type="ARBA" id="ARBA00004141"/>
    </source>
</evidence>
<feature type="domain" description="Ferric oxidoreductase" evidence="9">
    <location>
        <begin position="45"/>
        <end position="155"/>
    </location>
</feature>
<keyword evidence="6 8" id="KW-0408">Iron</keyword>
<dbReference type="HAMAP" id="MF_01207">
    <property type="entry name" value="MsrQ"/>
    <property type="match status" value="1"/>
</dbReference>
<comment type="subcellular location">
    <subcellularLocation>
        <location evidence="8">Cell membrane</location>
        <topology evidence="8">Multi-pass membrane protein</topology>
    </subcellularLocation>
    <subcellularLocation>
        <location evidence="1">Membrane</location>
        <topology evidence="1">Multi-pass membrane protein</topology>
    </subcellularLocation>
</comment>
<evidence type="ECO:0000259" key="9">
    <source>
        <dbReference type="Pfam" id="PF01794"/>
    </source>
</evidence>
<comment type="similarity">
    <text evidence="8">Belongs to the MsrQ family.</text>
</comment>
<reference evidence="10 11" key="1">
    <citation type="submission" date="2022-07" db="EMBL/GenBank/DDBJ databases">
        <title>Methylomonas rivi sp. nov., Methylomonas rosea sp. nov., Methylomonas aureus sp. nov. and Methylomonas subterranea sp. nov., four novel methanotrophs isolated from a freshwater creek and the deep terrestrial subsurface.</title>
        <authorList>
            <person name="Abin C."/>
            <person name="Sankaranarayanan K."/>
            <person name="Garner C."/>
            <person name="Sindelar R."/>
            <person name="Kotary K."/>
            <person name="Garner R."/>
            <person name="Barclay S."/>
            <person name="Lawson P."/>
            <person name="Krumholz L."/>
        </authorList>
    </citation>
    <scope>NUCLEOTIDE SEQUENCE [LARGE SCALE GENOMIC DNA]</scope>
    <source>
        <strain evidence="10 11">SURF-1</strain>
    </source>
</reference>
<evidence type="ECO:0000313" key="10">
    <source>
        <dbReference type="EMBL" id="MCQ8182251.1"/>
    </source>
</evidence>
<feature type="transmembrane region" description="Helical" evidence="8">
    <location>
        <begin position="172"/>
        <end position="191"/>
    </location>
</feature>
<dbReference type="InterPro" id="IPR013130">
    <property type="entry name" value="Fe3_Rdtase_TM_dom"/>
</dbReference>
<dbReference type="Proteomes" id="UP001524569">
    <property type="component" value="Unassembled WGS sequence"/>
</dbReference>
<dbReference type="PANTHER" id="PTHR36964">
    <property type="entry name" value="PROTEIN-METHIONINE-SULFOXIDE REDUCTASE HEME-BINDING SUBUNIT MSRQ"/>
    <property type="match status" value="1"/>
</dbReference>
<protein>
    <recommendedName>
        <fullName evidence="8">Protein-methionine-sulfoxide reductase heme-binding subunit MsrQ</fullName>
    </recommendedName>
    <alternativeName>
        <fullName evidence="8">Flavocytochrome MsrQ</fullName>
    </alternativeName>
</protein>
<keyword evidence="3 8" id="KW-0349">Heme</keyword>
<feature type="transmembrane region" description="Helical" evidence="8">
    <location>
        <begin position="76"/>
        <end position="93"/>
    </location>
</feature>
<keyword evidence="7 8" id="KW-0472">Membrane</keyword>
<comment type="subunit">
    <text evidence="8">Heterodimer of a catalytic subunit (MsrP) and a heme-binding subunit (MsrQ).</text>
</comment>
<feature type="transmembrane region" description="Helical" evidence="8">
    <location>
        <begin position="113"/>
        <end position="129"/>
    </location>
</feature>
<evidence type="ECO:0000256" key="3">
    <source>
        <dbReference type="ARBA" id="ARBA00022617"/>
    </source>
</evidence>
<evidence type="ECO:0000256" key="5">
    <source>
        <dbReference type="ARBA" id="ARBA00022989"/>
    </source>
</evidence>
<keyword evidence="2 8" id="KW-0813">Transport</keyword>
<evidence type="ECO:0000313" key="11">
    <source>
        <dbReference type="Proteomes" id="UP001524569"/>
    </source>
</evidence>
<proteinExistence type="inferred from homology"/>
<evidence type="ECO:0000256" key="8">
    <source>
        <dbReference type="HAMAP-Rule" id="MF_01207"/>
    </source>
</evidence>
<keyword evidence="4 8" id="KW-0812">Transmembrane</keyword>
<comment type="caution">
    <text evidence="10">The sequence shown here is derived from an EMBL/GenBank/DDBJ whole genome shotgun (WGS) entry which is preliminary data.</text>
</comment>
<keyword evidence="8" id="KW-0479">Metal-binding</keyword>
<feature type="transmembrane region" description="Helical" evidence="8">
    <location>
        <begin position="7"/>
        <end position="27"/>
    </location>
</feature>
<organism evidence="10 11">
    <name type="scientific">Methylomonas aurea</name>
    <dbReference type="NCBI Taxonomy" id="2952224"/>
    <lineage>
        <taxon>Bacteria</taxon>
        <taxon>Pseudomonadati</taxon>
        <taxon>Pseudomonadota</taxon>
        <taxon>Gammaproteobacteria</taxon>
        <taxon>Methylococcales</taxon>
        <taxon>Methylococcaceae</taxon>
        <taxon>Methylomonas</taxon>
    </lineage>
</organism>
<keyword evidence="8" id="KW-0285">Flavoprotein</keyword>
<comment type="cofactor">
    <cofactor evidence="8">
        <name>FMN</name>
        <dbReference type="ChEBI" id="CHEBI:58210"/>
    </cofactor>
    <text evidence="8">Binds 1 FMN per subunit.</text>
</comment>
<comment type="cofactor">
    <cofactor evidence="8">
        <name>heme b</name>
        <dbReference type="ChEBI" id="CHEBI:60344"/>
    </cofactor>
    <text evidence="8">Binds 1 heme b (iron(II)-protoporphyrin IX) group per subunit.</text>
</comment>
<evidence type="ECO:0000256" key="4">
    <source>
        <dbReference type="ARBA" id="ARBA00022692"/>
    </source>
</evidence>
<keyword evidence="8" id="KW-0288">FMN</keyword>
<dbReference type="RefSeq" id="WP_256611543.1">
    <property type="nucleotide sequence ID" value="NZ_JANIBM010000020.1"/>
</dbReference>
<evidence type="ECO:0000256" key="7">
    <source>
        <dbReference type="ARBA" id="ARBA00023136"/>
    </source>
</evidence>
<comment type="function">
    <text evidence="8">Part of the MsrPQ system that repairs oxidized periplasmic proteins containing methionine sulfoxide residues (Met-O), using respiratory chain electrons. Thus protects these proteins from oxidative-stress damage caused by reactive species of oxygen and chlorine generated by the host defense mechanisms. MsrPQ is essential for the maintenance of envelope integrity under bleach stress, rescuing a wide series of structurally unrelated periplasmic proteins from methionine oxidation. MsrQ provides electrons for reduction to the reductase catalytic subunit MsrP, using the quinone pool of the respiratory chain.</text>
</comment>
<keyword evidence="5 8" id="KW-1133">Transmembrane helix</keyword>
<dbReference type="InterPro" id="IPR022837">
    <property type="entry name" value="MsrQ-like"/>
</dbReference>
<gene>
    <name evidence="8" type="primary">msrQ</name>
    <name evidence="10" type="ORF">NP603_14105</name>
</gene>
<dbReference type="EMBL" id="JANIBM010000020">
    <property type="protein sequence ID" value="MCQ8182251.1"/>
    <property type="molecule type" value="Genomic_DNA"/>
</dbReference>
<name>A0ABT1UJ32_9GAMM</name>
<dbReference type="Pfam" id="PF01794">
    <property type="entry name" value="Ferric_reduct"/>
    <property type="match status" value="1"/>
</dbReference>